<gene>
    <name evidence="1" type="ORF">MKW98_016939</name>
</gene>
<proteinExistence type="predicted"/>
<organism evidence="1 2">
    <name type="scientific">Papaver atlanticum</name>
    <dbReference type="NCBI Taxonomy" id="357466"/>
    <lineage>
        <taxon>Eukaryota</taxon>
        <taxon>Viridiplantae</taxon>
        <taxon>Streptophyta</taxon>
        <taxon>Embryophyta</taxon>
        <taxon>Tracheophyta</taxon>
        <taxon>Spermatophyta</taxon>
        <taxon>Magnoliopsida</taxon>
        <taxon>Ranunculales</taxon>
        <taxon>Papaveraceae</taxon>
        <taxon>Papaveroideae</taxon>
        <taxon>Papaver</taxon>
    </lineage>
</organism>
<protein>
    <submittedName>
        <fullName evidence="1">Uncharacterized protein</fullName>
    </submittedName>
</protein>
<dbReference type="AlphaFoldDB" id="A0AAD4XXS4"/>
<evidence type="ECO:0000313" key="1">
    <source>
        <dbReference type="EMBL" id="KAI3960215.1"/>
    </source>
</evidence>
<feature type="non-terminal residue" evidence="1">
    <location>
        <position position="1"/>
    </location>
</feature>
<reference evidence="1" key="1">
    <citation type="submission" date="2022-04" db="EMBL/GenBank/DDBJ databases">
        <title>A functionally conserved STORR gene fusion in Papaver species that diverged 16.8 million years ago.</title>
        <authorList>
            <person name="Catania T."/>
        </authorList>
    </citation>
    <scope>NUCLEOTIDE SEQUENCE</scope>
    <source>
        <strain evidence="1">S-188037</strain>
    </source>
</reference>
<sequence length="50" mass="5644">LIWFPFKEGKKESIKGKSQETITEQMSTAMRLKLSSILCAACIIQSIVQK</sequence>
<name>A0AAD4XXS4_9MAGN</name>
<dbReference type="Proteomes" id="UP001202328">
    <property type="component" value="Unassembled WGS sequence"/>
</dbReference>
<dbReference type="EMBL" id="JAJJMB010000948">
    <property type="protein sequence ID" value="KAI3960215.1"/>
    <property type="molecule type" value="Genomic_DNA"/>
</dbReference>
<accession>A0AAD4XXS4</accession>
<keyword evidence="2" id="KW-1185">Reference proteome</keyword>
<evidence type="ECO:0000313" key="2">
    <source>
        <dbReference type="Proteomes" id="UP001202328"/>
    </source>
</evidence>
<comment type="caution">
    <text evidence="1">The sequence shown here is derived from an EMBL/GenBank/DDBJ whole genome shotgun (WGS) entry which is preliminary data.</text>
</comment>